<evidence type="ECO:0000313" key="3">
    <source>
        <dbReference type="Proteomes" id="UP000001056"/>
    </source>
</evidence>
<organism evidence="2 3">
    <name type="scientific">Chaetomium globosum (strain ATCC 6205 / CBS 148.51 / DSM 1962 / NBRC 6347 / NRRL 1970)</name>
    <name type="common">Soil fungus</name>
    <dbReference type="NCBI Taxonomy" id="306901"/>
    <lineage>
        <taxon>Eukaryota</taxon>
        <taxon>Fungi</taxon>
        <taxon>Dikarya</taxon>
        <taxon>Ascomycota</taxon>
        <taxon>Pezizomycotina</taxon>
        <taxon>Sordariomycetes</taxon>
        <taxon>Sordariomycetidae</taxon>
        <taxon>Sordariales</taxon>
        <taxon>Chaetomiaceae</taxon>
        <taxon>Chaetomium</taxon>
    </lineage>
</organism>
<dbReference type="RefSeq" id="XP_001221172.1">
    <property type="nucleotide sequence ID" value="XM_001221171.1"/>
</dbReference>
<dbReference type="eggNOG" id="ENOG502S978">
    <property type="taxonomic scope" value="Eukaryota"/>
</dbReference>
<reference evidence="3" key="1">
    <citation type="journal article" date="2015" name="Genome Announc.">
        <title>Draft genome sequence of the cellulolytic fungus Chaetomium globosum.</title>
        <authorList>
            <person name="Cuomo C.A."/>
            <person name="Untereiner W.A."/>
            <person name="Ma L.-J."/>
            <person name="Grabherr M."/>
            <person name="Birren B.W."/>
        </authorList>
    </citation>
    <scope>NUCLEOTIDE SEQUENCE [LARGE SCALE GENOMIC DNA]</scope>
    <source>
        <strain evidence="3">ATCC 6205 / CBS 148.51 / DSM 1962 / NBRC 6347 / NRRL 1970</strain>
    </source>
</reference>
<proteinExistence type="predicted"/>
<dbReference type="EMBL" id="CH408029">
    <property type="protein sequence ID" value="EAQ93716.1"/>
    <property type="molecule type" value="Genomic_DNA"/>
</dbReference>
<dbReference type="OrthoDB" id="5374757at2759"/>
<evidence type="ECO:0000256" key="1">
    <source>
        <dbReference type="SAM" id="MobiDB-lite"/>
    </source>
</evidence>
<dbReference type="PANTHER" id="PTHR40635:SF1">
    <property type="match status" value="1"/>
</dbReference>
<dbReference type="AlphaFoldDB" id="Q2HCV3"/>
<dbReference type="VEuPathDB" id="FungiDB:CHGG_01951"/>
<feature type="compositionally biased region" description="Acidic residues" evidence="1">
    <location>
        <begin position="202"/>
        <end position="225"/>
    </location>
</feature>
<accession>Q2HCV3</accession>
<dbReference type="InParanoid" id="Q2HCV3"/>
<feature type="region of interest" description="Disordered" evidence="1">
    <location>
        <begin position="115"/>
        <end position="253"/>
    </location>
</feature>
<dbReference type="GeneID" id="4387480"/>
<sequence>MAPIRRYLRITKYSVLECRIYLDNPALAQSWLLNPRDPVLPKVIESVRPLVLPKLREEQERERTRKKSKKRSIKDVVIEDGFEVSIFLTETDTRHSLLHKRKLFRDKIQTRLTSNSSKLMGASHDEPIDVEGQFPQGDDDVPIIREEDGDGQNAINLADIPMADETAADPEPTNRRPKRRRPHGQGEEPERGSEDGSGAEVVIDDSDPSDGELFVGEEGESDESDAATGPRPPKRRKEKAAAEGDTAAAGRDDKKKMAMDISYDGFAIYGRVLCLVVKRRGDGAAKTGGQGPSSHIADQTLRRERYHQNGQASVRYCQVLPFLFPIRPEGRMACFTGRLERPDWRQLVTREQPSLGCWLMHISFDISDATAVHQTMLPRGRPPRLLEGDLIEQTPTKSHHLGAYAAHFRMAKNSMQRSSEYPAKGVPGLQVRTNLEVQVGGSGPQEMQQPVPAIARNSGKQGLVQA</sequence>
<feature type="compositionally biased region" description="Basic and acidic residues" evidence="1">
    <location>
        <begin position="184"/>
        <end position="194"/>
    </location>
</feature>
<keyword evidence="3" id="KW-1185">Reference proteome</keyword>
<protein>
    <submittedName>
        <fullName evidence="2">Uncharacterized protein</fullName>
    </submittedName>
</protein>
<evidence type="ECO:0000313" key="2">
    <source>
        <dbReference type="EMBL" id="EAQ93716.1"/>
    </source>
</evidence>
<dbReference type="PANTHER" id="PTHR40635">
    <property type="match status" value="1"/>
</dbReference>
<gene>
    <name evidence="2" type="ORF">CHGG_01951</name>
</gene>
<name>Q2HCV3_CHAGB</name>
<dbReference type="HOGENOM" id="CLU_586594_0_0_1"/>
<dbReference type="Proteomes" id="UP000001056">
    <property type="component" value="Unassembled WGS sequence"/>
</dbReference>